<evidence type="ECO:0000256" key="7">
    <source>
        <dbReference type="ARBA" id="ARBA00023065"/>
    </source>
</evidence>
<keyword evidence="5" id="KW-0812">Transmembrane</keyword>
<comment type="caution">
    <text evidence="13">The sequence shown here is derived from an EMBL/GenBank/DDBJ whole genome shotgun (WGS) entry which is preliminary data.</text>
</comment>
<dbReference type="PANTHER" id="PTHR34501">
    <property type="entry name" value="PROTEIN YDDL-RELATED"/>
    <property type="match status" value="1"/>
</dbReference>
<dbReference type="Proteomes" id="UP001629367">
    <property type="component" value="Unassembled WGS sequence"/>
</dbReference>
<dbReference type="PRINTS" id="PR00184">
    <property type="entry name" value="NEISSPPORIN"/>
</dbReference>
<proteinExistence type="predicted"/>
<evidence type="ECO:0000256" key="1">
    <source>
        <dbReference type="ARBA" id="ARBA00004571"/>
    </source>
</evidence>
<evidence type="ECO:0000256" key="10">
    <source>
        <dbReference type="ARBA" id="ARBA00023237"/>
    </source>
</evidence>
<dbReference type="PRINTS" id="PR00182">
    <property type="entry name" value="ECOLNEIPORIN"/>
</dbReference>
<evidence type="ECO:0000313" key="14">
    <source>
        <dbReference type="Proteomes" id="UP001629367"/>
    </source>
</evidence>
<feature type="signal peptide" evidence="11">
    <location>
        <begin position="1"/>
        <end position="19"/>
    </location>
</feature>
<evidence type="ECO:0000256" key="9">
    <source>
        <dbReference type="ARBA" id="ARBA00023136"/>
    </source>
</evidence>
<dbReference type="InterPro" id="IPR023614">
    <property type="entry name" value="Porin_dom_sf"/>
</dbReference>
<comment type="subcellular location">
    <subcellularLocation>
        <location evidence="1">Cell outer membrane</location>
        <topology evidence="1">Multi-pass membrane protein</topology>
    </subcellularLocation>
</comment>
<sequence length="371" mass="38693">MKKAPIGILTAVLSTSAFAQSSVTLYGIVDNGITYVSNSGGKSLWGAASGTNLGSRWGLKGSEDLGAGLKAIFALENGFNSYTGKLGQGGLQFGRQAWVGLTTPSSGTLTMGRQYDSIVDYVGPTTLNLQSWGGIFAHANDIDNTNDGFRVNNSVKYTSPTIAGVTVSGMYAFGGVAGEFGRNSTAAGGISYVLGNLYVAAGYLFAKNPGTQFADGNFVANGSRNVGVFGYVGQPANEQIIGAGAKYKIGHAILGANYTNTRFGEANGTTSTAIFDSYEAWGTYYITPALQVGGGYTFVSGRVHYDDAGPKYHQINLVASYALSKRTDFALTTVIQHAAGGAYADIYNNVVAAQSSGVNQVAVHVGLRHRF</sequence>
<gene>
    <name evidence="13" type="ORF">PQQ68_30920</name>
</gene>
<organism evidence="13 14">
    <name type="scientific">Paraburkholderia dilworthii</name>
    <dbReference type="NCBI Taxonomy" id="948106"/>
    <lineage>
        <taxon>Bacteria</taxon>
        <taxon>Pseudomonadati</taxon>
        <taxon>Pseudomonadota</taxon>
        <taxon>Betaproteobacteria</taxon>
        <taxon>Burkholderiales</taxon>
        <taxon>Burkholderiaceae</taxon>
        <taxon>Paraburkholderia</taxon>
    </lineage>
</organism>
<keyword evidence="3" id="KW-0813">Transport</keyword>
<comment type="subunit">
    <text evidence="2">Homotrimer.</text>
</comment>
<name>A0ABW9DGH1_9BURK</name>
<dbReference type="RefSeq" id="WP_408218280.1">
    <property type="nucleotide sequence ID" value="NZ_JAQQBZ010000031.1"/>
</dbReference>
<dbReference type="InterPro" id="IPR050298">
    <property type="entry name" value="Gram-neg_bact_OMP"/>
</dbReference>
<evidence type="ECO:0000256" key="2">
    <source>
        <dbReference type="ARBA" id="ARBA00011233"/>
    </source>
</evidence>
<dbReference type="PANTHER" id="PTHR34501:SF9">
    <property type="entry name" value="MAJOR OUTER MEMBRANE PROTEIN P.IA"/>
    <property type="match status" value="1"/>
</dbReference>
<dbReference type="InterPro" id="IPR033900">
    <property type="entry name" value="Gram_neg_porin_domain"/>
</dbReference>
<evidence type="ECO:0000256" key="6">
    <source>
        <dbReference type="ARBA" id="ARBA00022729"/>
    </source>
</evidence>
<dbReference type="EMBL" id="JAQQBZ010000031">
    <property type="protein sequence ID" value="MFM0597454.1"/>
    <property type="molecule type" value="Genomic_DNA"/>
</dbReference>
<evidence type="ECO:0000256" key="8">
    <source>
        <dbReference type="ARBA" id="ARBA00023114"/>
    </source>
</evidence>
<keyword evidence="9" id="KW-0472">Membrane</keyword>
<keyword evidence="7" id="KW-0406">Ion transport</keyword>
<feature type="chain" id="PRO_5045460142" evidence="11">
    <location>
        <begin position="20"/>
        <end position="371"/>
    </location>
</feature>
<reference evidence="13 14" key="1">
    <citation type="journal article" date="2024" name="Chem. Sci.">
        <title>Discovery of megapolipeptins by genome mining of a Burkholderiales bacteria collection.</title>
        <authorList>
            <person name="Paulo B.S."/>
            <person name="Recchia M.J.J."/>
            <person name="Lee S."/>
            <person name="Fergusson C.H."/>
            <person name="Romanowski S.B."/>
            <person name="Hernandez A."/>
            <person name="Krull N."/>
            <person name="Liu D.Y."/>
            <person name="Cavanagh H."/>
            <person name="Bos A."/>
            <person name="Gray C.A."/>
            <person name="Murphy B.T."/>
            <person name="Linington R.G."/>
            <person name="Eustaquio A.S."/>
        </authorList>
    </citation>
    <scope>NUCLEOTIDE SEQUENCE [LARGE SCALE GENOMIC DNA]</scope>
    <source>
        <strain evidence="13 14">RL17-335-BIF-A</strain>
    </source>
</reference>
<keyword evidence="8" id="KW-0626">Porin</keyword>
<keyword evidence="14" id="KW-1185">Reference proteome</keyword>
<evidence type="ECO:0000256" key="3">
    <source>
        <dbReference type="ARBA" id="ARBA00022448"/>
    </source>
</evidence>
<dbReference type="Pfam" id="PF13609">
    <property type="entry name" value="Porin_4"/>
    <property type="match status" value="1"/>
</dbReference>
<dbReference type="InterPro" id="IPR002299">
    <property type="entry name" value="Porin_Neis"/>
</dbReference>
<evidence type="ECO:0000313" key="13">
    <source>
        <dbReference type="EMBL" id="MFM0597454.1"/>
    </source>
</evidence>
<evidence type="ECO:0000256" key="5">
    <source>
        <dbReference type="ARBA" id="ARBA00022692"/>
    </source>
</evidence>
<protein>
    <submittedName>
        <fullName evidence="13">Porin</fullName>
    </submittedName>
</protein>
<keyword evidence="10" id="KW-0998">Cell outer membrane</keyword>
<dbReference type="Gene3D" id="2.40.160.10">
    <property type="entry name" value="Porin"/>
    <property type="match status" value="1"/>
</dbReference>
<evidence type="ECO:0000256" key="11">
    <source>
        <dbReference type="SAM" id="SignalP"/>
    </source>
</evidence>
<evidence type="ECO:0000259" key="12">
    <source>
        <dbReference type="Pfam" id="PF13609"/>
    </source>
</evidence>
<keyword evidence="4" id="KW-1134">Transmembrane beta strand</keyword>
<feature type="domain" description="Porin" evidence="12">
    <location>
        <begin position="11"/>
        <end position="331"/>
    </location>
</feature>
<dbReference type="SUPFAM" id="SSF56935">
    <property type="entry name" value="Porins"/>
    <property type="match status" value="1"/>
</dbReference>
<evidence type="ECO:0000256" key="4">
    <source>
        <dbReference type="ARBA" id="ARBA00022452"/>
    </source>
</evidence>
<dbReference type="InterPro" id="IPR001702">
    <property type="entry name" value="Porin_Gram-ve"/>
</dbReference>
<dbReference type="CDD" id="cd00342">
    <property type="entry name" value="gram_neg_porins"/>
    <property type="match status" value="1"/>
</dbReference>
<accession>A0ABW9DGH1</accession>
<keyword evidence="6 11" id="KW-0732">Signal</keyword>